<reference evidence="2" key="1">
    <citation type="submission" date="2016-01" db="EMBL/GenBank/DDBJ databases">
        <authorList>
            <person name="Peeters C."/>
        </authorList>
    </citation>
    <scope>NUCLEOTIDE SEQUENCE</scope>
    <source>
        <strain evidence="2">LMG 29321</strain>
    </source>
</reference>
<name>A0A158E1G9_9BURK</name>
<dbReference type="PANTHER" id="PTHR43236:SF1">
    <property type="entry name" value="BLL7220 PROTEIN"/>
    <property type="match status" value="1"/>
</dbReference>
<sequence>MPRMAARYMLSEHWDGNLPVDPFAIARAANVVVEHDPEMERRELGRFELIDGRPHIYTNSTEPESRMRFVVANELGHFALKHGRRFVDTSRQFAPVQLDEIENQANRFALELLIPGFAVNILIEKQNVTDFIRLTEAFAVSQLAMKLRLKKLGWIY</sequence>
<dbReference type="InterPro" id="IPR010359">
    <property type="entry name" value="IrrE_HExxH"/>
</dbReference>
<dbReference type="Gene3D" id="1.10.10.2910">
    <property type="match status" value="1"/>
</dbReference>
<dbReference type="EMBL" id="FCOX02000042">
    <property type="protein sequence ID" value="SAL00654.1"/>
    <property type="molecule type" value="Genomic_DNA"/>
</dbReference>
<evidence type="ECO:0000313" key="3">
    <source>
        <dbReference type="Proteomes" id="UP000071859"/>
    </source>
</evidence>
<gene>
    <name evidence="2" type="ORF">AWB78_05991</name>
</gene>
<keyword evidence="3" id="KW-1185">Reference proteome</keyword>
<organism evidence="2 3">
    <name type="scientific">Caballeronia calidae</name>
    <dbReference type="NCBI Taxonomy" id="1777139"/>
    <lineage>
        <taxon>Bacteria</taxon>
        <taxon>Pseudomonadati</taxon>
        <taxon>Pseudomonadota</taxon>
        <taxon>Betaproteobacteria</taxon>
        <taxon>Burkholderiales</taxon>
        <taxon>Burkholderiaceae</taxon>
        <taxon>Caballeronia</taxon>
    </lineage>
</organism>
<evidence type="ECO:0000259" key="1">
    <source>
        <dbReference type="Pfam" id="PF06114"/>
    </source>
</evidence>
<dbReference type="InterPro" id="IPR052345">
    <property type="entry name" value="Rad_response_metalloprotease"/>
</dbReference>
<comment type="caution">
    <text evidence="2">The sequence shown here is derived from an EMBL/GenBank/DDBJ whole genome shotgun (WGS) entry which is preliminary data.</text>
</comment>
<accession>A0A158E1G9</accession>
<dbReference type="PANTHER" id="PTHR43236">
    <property type="entry name" value="ANTITOXIN HIGA1"/>
    <property type="match status" value="1"/>
</dbReference>
<dbReference type="AlphaFoldDB" id="A0A158E1G9"/>
<dbReference type="Pfam" id="PF06114">
    <property type="entry name" value="Peptidase_M78"/>
    <property type="match status" value="1"/>
</dbReference>
<feature type="domain" description="IrrE N-terminal-like" evidence="1">
    <location>
        <begin position="48"/>
        <end position="150"/>
    </location>
</feature>
<evidence type="ECO:0000313" key="2">
    <source>
        <dbReference type="EMBL" id="SAL00654.1"/>
    </source>
</evidence>
<dbReference type="Proteomes" id="UP000071859">
    <property type="component" value="Unassembled WGS sequence"/>
</dbReference>
<proteinExistence type="predicted"/>
<protein>
    <recommendedName>
        <fullName evidence="1">IrrE N-terminal-like domain-containing protein</fullName>
    </recommendedName>
</protein>